<dbReference type="SUPFAM" id="SSF63999">
    <property type="entry name" value="Thiamin pyrophosphokinase, catalytic domain"/>
    <property type="match status" value="1"/>
</dbReference>
<feature type="domain" description="6-hydroxymethylpterin diphosphokinase MptE-like" evidence="6">
    <location>
        <begin position="44"/>
        <end position="197"/>
    </location>
</feature>
<dbReference type="PANTHER" id="PTHR39648">
    <property type="entry name" value="6-HYDROXYMETHYL-7,8-DIHYDROPTERIN PYROPHOSPHOKINASE"/>
    <property type="match status" value="1"/>
</dbReference>
<dbReference type="AlphaFoldDB" id="G7WL27"/>
<dbReference type="EMBL" id="CP003117">
    <property type="protein sequence ID" value="AET63581.1"/>
    <property type="molecule type" value="Genomic_DNA"/>
</dbReference>
<evidence type="ECO:0000256" key="5">
    <source>
        <dbReference type="HAMAP-Rule" id="MF_02131"/>
    </source>
</evidence>
<organism evidence="7 8">
    <name type="scientific">Methanothrix harundinacea (strain 6Ac)</name>
    <name type="common">Methanosaeta harundinacea</name>
    <dbReference type="NCBI Taxonomy" id="1110509"/>
    <lineage>
        <taxon>Archaea</taxon>
        <taxon>Methanobacteriati</taxon>
        <taxon>Methanobacteriota</taxon>
        <taxon>Stenosarchaea group</taxon>
        <taxon>Methanomicrobia</taxon>
        <taxon>Methanotrichales</taxon>
        <taxon>Methanotrichaceae</taxon>
        <taxon>Methanothrix</taxon>
    </lineage>
</organism>
<dbReference type="GO" id="GO:2001118">
    <property type="term" value="P:tetrahydromethanopterin biosynthetic process"/>
    <property type="evidence" value="ECO:0007669"/>
    <property type="project" value="UniProtKB-UniRule"/>
</dbReference>
<evidence type="ECO:0000256" key="4">
    <source>
        <dbReference type="ARBA" id="ARBA00022840"/>
    </source>
</evidence>
<evidence type="ECO:0000256" key="3">
    <source>
        <dbReference type="ARBA" id="ARBA00022777"/>
    </source>
</evidence>
<accession>G7WL27</accession>
<dbReference type="GO" id="GO:0003848">
    <property type="term" value="F:2-amino-4-hydroxy-6-hydroxymethyldihydropteridine diphosphokinase activity"/>
    <property type="evidence" value="ECO:0007669"/>
    <property type="project" value="UniProtKB-UniRule"/>
</dbReference>
<evidence type="ECO:0000313" key="7">
    <source>
        <dbReference type="EMBL" id="AET63581.1"/>
    </source>
</evidence>
<evidence type="ECO:0000313" key="8">
    <source>
        <dbReference type="Proteomes" id="UP000005877"/>
    </source>
</evidence>
<dbReference type="PANTHER" id="PTHR39648:SF1">
    <property type="entry name" value="6-HYDROXYMETHYL-7,8-DIHYDROPTERIN PYROPHOSPHOKINASE"/>
    <property type="match status" value="1"/>
</dbReference>
<evidence type="ECO:0000256" key="1">
    <source>
        <dbReference type="ARBA" id="ARBA00022679"/>
    </source>
</evidence>
<dbReference type="GO" id="GO:0009229">
    <property type="term" value="P:thiamine diphosphate biosynthetic process"/>
    <property type="evidence" value="ECO:0007669"/>
    <property type="project" value="InterPro"/>
</dbReference>
<comment type="pathway">
    <text evidence="5">Cofactor biosynthesis; 5,6,7,8-tetrahydromethanopterin biosynthesis.</text>
</comment>
<dbReference type="GO" id="GO:0000287">
    <property type="term" value="F:magnesium ion binding"/>
    <property type="evidence" value="ECO:0007669"/>
    <property type="project" value="UniProtKB-UniRule"/>
</dbReference>
<dbReference type="KEGG" id="mhi:Mhar_0190"/>
<reference evidence="7 8" key="1">
    <citation type="journal article" date="2012" name="PLoS ONE">
        <title>The genome characteristics and predicted function of methyl-group oxidation pathway in the obligate aceticlastic methanogens, Methanosaeta spp.</title>
        <authorList>
            <person name="Zhu J."/>
            <person name="Zheng H."/>
            <person name="Ai G."/>
            <person name="Zhang G."/>
            <person name="Liu D."/>
            <person name="Liu X."/>
            <person name="Dong X."/>
        </authorList>
    </citation>
    <scope>NUCLEOTIDE SEQUENCE [LARGE SCALE GENOMIC DNA]</scope>
    <source>
        <strain evidence="7 8">6Ac</strain>
    </source>
</reference>
<dbReference type="GeneID" id="12509359"/>
<dbReference type="Pfam" id="PF01973">
    <property type="entry name" value="MptE-like"/>
    <property type="match status" value="1"/>
</dbReference>
<comment type="function">
    <text evidence="5">Catalyzes the transfer of diphosphate from ATP to 6-hydroxymethyl-7,8-dihydropterin (6-HMD), leading to 6-hydroxymethyl-7,8-dihydropterin diphosphate (6-HMDP).</text>
</comment>
<comment type="cofactor">
    <cofactor evidence="5">
        <name>Mg(2+)</name>
        <dbReference type="ChEBI" id="CHEBI:18420"/>
    </cofactor>
</comment>
<comment type="catalytic activity">
    <reaction evidence="5">
        <text>6-hydroxymethyl-7,8-dihydropterin + ATP = (7,8-dihydropterin-6-yl)methyl diphosphate + AMP + H(+)</text>
        <dbReference type="Rhea" id="RHEA:11412"/>
        <dbReference type="ChEBI" id="CHEBI:15378"/>
        <dbReference type="ChEBI" id="CHEBI:30616"/>
        <dbReference type="ChEBI" id="CHEBI:44841"/>
        <dbReference type="ChEBI" id="CHEBI:72950"/>
        <dbReference type="ChEBI" id="CHEBI:456215"/>
        <dbReference type="EC" id="2.7.6.3"/>
    </reaction>
</comment>
<dbReference type="HOGENOM" id="CLU_093043_0_0_2"/>
<evidence type="ECO:0000256" key="2">
    <source>
        <dbReference type="ARBA" id="ARBA00022741"/>
    </source>
</evidence>
<dbReference type="GO" id="GO:0004788">
    <property type="term" value="F:thiamine diphosphokinase activity"/>
    <property type="evidence" value="ECO:0007669"/>
    <property type="project" value="InterPro"/>
</dbReference>
<dbReference type="InterPro" id="IPR002826">
    <property type="entry name" value="MptE-like"/>
</dbReference>
<dbReference type="InterPro" id="IPR027510">
    <property type="entry name" value="HMPDK_MptE"/>
</dbReference>
<dbReference type="PATRIC" id="fig|1110509.7.peg.214"/>
<gene>
    <name evidence="5" type="primary">mptE</name>
    <name evidence="7" type="ordered locus">Mhar_0190</name>
</gene>
<dbReference type="OrthoDB" id="34207at2157"/>
<keyword evidence="3 5" id="KW-0418">Kinase</keyword>
<sequence>MQFSEWVPIYAEILADFGFTREEDEGAALLLQSLLLGREGDLSIKELASMIRGRKVLVCGNGPSLPRGLAEALGGGEGSPEPLKRSDLVIIAADGATTPILAAGALPDVIVTDLDGFLPDILASNRRGSAAVVHAHGDNLAALKEYVPRLTRVLATTQSRPLEGVYNFGGFTDGDRAVFLARRFGAGEIHLVGFDFDDPTVTAKKKKKLAWARRLVAMALEGRPDPAD</sequence>
<evidence type="ECO:0000259" key="6">
    <source>
        <dbReference type="Pfam" id="PF01973"/>
    </source>
</evidence>
<keyword evidence="1 5" id="KW-0808">Transferase</keyword>
<proteinExistence type="inferred from homology"/>
<dbReference type="GO" id="GO:0016301">
    <property type="term" value="F:kinase activity"/>
    <property type="evidence" value="ECO:0007669"/>
    <property type="project" value="UniProtKB-KW"/>
</dbReference>
<keyword evidence="4 5" id="KW-0067">ATP-binding</keyword>
<dbReference type="Proteomes" id="UP000005877">
    <property type="component" value="Chromosome"/>
</dbReference>
<keyword evidence="2 5" id="KW-0547">Nucleotide-binding</keyword>
<dbReference type="EC" id="2.7.6.3" evidence="5"/>
<dbReference type="STRING" id="1110509.Mhar_0190"/>
<comment type="similarity">
    <text evidence="5">Belongs to the archaeal 6-HMPDK family.</text>
</comment>
<dbReference type="GO" id="GO:0005524">
    <property type="term" value="F:ATP binding"/>
    <property type="evidence" value="ECO:0007669"/>
    <property type="project" value="UniProtKB-UniRule"/>
</dbReference>
<dbReference type="UniPathway" id="UPA00065"/>
<name>G7WL27_METH6</name>
<dbReference type="RefSeq" id="WP_014585769.1">
    <property type="nucleotide sequence ID" value="NC_017527.1"/>
</dbReference>
<keyword evidence="8" id="KW-1185">Reference proteome</keyword>
<protein>
    <recommendedName>
        <fullName evidence="5">6-hydroxymethyl-7,8-dihydropterin pyrophosphokinase</fullName>
        <shortName evidence="5">HPPK</shortName>
        <ecNumber evidence="5">2.7.6.3</ecNumber>
    </recommendedName>
    <alternativeName>
        <fullName evidence="5">2-amino-4-hydroxy-6-hydroxymethyldihydropteridine pyrophosphokinase</fullName>
    </alternativeName>
    <alternativeName>
        <fullName evidence="5">6-hydroxymethyl-7,8-dihydropterin diphosphokinase</fullName>
        <shortName evidence="5">6-HMPDK</shortName>
    </alternativeName>
    <alternativeName>
        <fullName evidence="5">7,8-dihydro-6-hydroxymethylpterin diphosphokinase</fullName>
    </alternativeName>
    <alternativeName>
        <fullName evidence="5">7,8-dihydro-6-hydroxymethylpterin pyrophosphokinase</fullName>
        <shortName evidence="5">PPPK</shortName>
    </alternativeName>
</protein>
<dbReference type="InterPro" id="IPR036759">
    <property type="entry name" value="TPK_catalytic_sf"/>
</dbReference>
<dbReference type="HAMAP" id="MF_02131">
    <property type="entry name" value="HMPDK_arch"/>
    <property type="match status" value="1"/>
</dbReference>
<keyword evidence="5" id="KW-0460">Magnesium</keyword>